<dbReference type="SMART" id="SM00101">
    <property type="entry name" value="14_3_3"/>
    <property type="match status" value="1"/>
</dbReference>
<accession>A0A8C0RB80</accession>
<evidence type="ECO:0000313" key="3">
    <source>
        <dbReference type="Ensembl" id="ENSCAFP00030004394.1"/>
    </source>
</evidence>
<organism evidence="3 4">
    <name type="scientific">Canis lupus familiaris</name>
    <name type="common">Dog</name>
    <name type="synonym">Canis familiaris</name>
    <dbReference type="NCBI Taxonomy" id="9615"/>
    <lineage>
        <taxon>Eukaryota</taxon>
        <taxon>Metazoa</taxon>
        <taxon>Chordata</taxon>
        <taxon>Craniata</taxon>
        <taxon>Vertebrata</taxon>
        <taxon>Euteleostomi</taxon>
        <taxon>Mammalia</taxon>
        <taxon>Eutheria</taxon>
        <taxon>Laurasiatheria</taxon>
        <taxon>Carnivora</taxon>
        <taxon>Caniformia</taxon>
        <taxon>Canidae</taxon>
        <taxon>Canis</taxon>
    </lineage>
</organism>
<name>A0A8C0RB80_CANLF</name>
<dbReference type="Pfam" id="PF00244">
    <property type="entry name" value="14-3-3"/>
    <property type="match status" value="1"/>
</dbReference>
<dbReference type="PRINTS" id="PR00305">
    <property type="entry name" value="1433ZETA"/>
</dbReference>
<dbReference type="Proteomes" id="UP000694429">
    <property type="component" value="Chromosome 2"/>
</dbReference>
<evidence type="ECO:0000259" key="2">
    <source>
        <dbReference type="SMART" id="SM00101"/>
    </source>
</evidence>
<dbReference type="SUPFAM" id="SSF48445">
    <property type="entry name" value="14-3-3 protein"/>
    <property type="match status" value="1"/>
</dbReference>
<dbReference type="PANTHER" id="PTHR18860">
    <property type="entry name" value="14-3-3 PROTEIN"/>
    <property type="match status" value="1"/>
</dbReference>
<dbReference type="InterPro" id="IPR036815">
    <property type="entry name" value="14-3-3_dom_sf"/>
</dbReference>
<dbReference type="InterPro" id="IPR023410">
    <property type="entry name" value="14-3-3_domain"/>
</dbReference>
<sequence length="180" mass="20360">MIENTIATSRGAYRDAVAMSKKGTQPTHPIRLGLALDFSVFHYEIPNNPEPACAPAKTAFDEAIAELDTLNEDAYKDSALIRRLLRDNLTWTSVQEKNGMQQKGQNTKCIRGGHPLPPRETFLLISMPYSIWTSYSKETHSCVWDHLFTDFSHHSFGKTPFLDLPLSWPSWCAVTAVEKY</sequence>
<comment type="similarity">
    <text evidence="1">Belongs to the 14-3-3 family.</text>
</comment>
<reference evidence="3" key="1">
    <citation type="submission" date="2019-03" db="EMBL/GenBank/DDBJ databases">
        <authorList>
            <person name="Warren W.C."/>
            <person name="Johnson G.S."/>
        </authorList>
    </citation>
    <scope>NUCLEOTIDE SEQUENCE [LARGE SCALE GENOMIC DNA]</scope>
    <source>
        <strain evidence="3">Basenji</strain>
    </source>
</reference>
<dbReference type="OrthoDB" id="10260625at2759"/>
<reference evidence="3" key="2">
    <citation type="submission" date="2025-08" db="UniProtKB">
        <authorList>
            <consortium name="Ensembl"/>
        </authorList>
    </citation>
    <scope>IDENTIFICATION</scope>
</reference>
<evidence type="ECO:0000256" key="1">
    <source>
        <dbReference type="ARBA" id="ARBA00006141"/>
    </source>
</evidence>
<dbReference type="Ensembl" id="ENSCAFT00030004947.1">
    <property type="protein sequence ID" value="ENSCAFP00030004394.1"/>
    <property type="gene ID" value="ENSCAFG00030002669.1"/>
</dbReference>
<dbReference type="Gene3D" id="1.20.190.20">
    <property type="entry name" value="14-3-3 domain"/>
    <property type="match status" value="1"/>
</dbReference>
<dbReference type="InterPro" id="IPR000308">
    <property type="entry name" value="14-3-3"/>
</dbReference>
<feature type="domain" description="14-3-3" evidence="2">
    <location>
        <begin position="1"/>
        <end position="105"/>
    </location>
</feature>
<protein>
    <recommendedName>
        <fullName evidence="2">14-3-3 domain-containing protein</fullName>
    </recommendedName>
</protein>
<dbReference type="AlphaFoldDB" id="A0A8C0RB80"/>
<proteinExistence type="inferred from homology"/>
<evidence type="ECO:0000313" key="4">
    <source>
        <dbReference type="Proteomes" id="UP000694429"/>
    </source>
</evidence>